<evidence type="ECO:0000256" key="1">
    <source>
        <dbReference type="SAM" id="MobiDB-lite"/>
    </source>
</evidence>
<evidence type="ECO:0000313" key="4">
    <source>
        <dbReference type="Proteomes" id="UP000184609"/>
    </source>
</evidence>
<feature type="domain" description="DM13" evidence="2">
    <location>
        <begin position="21"/>
        <end position="123"/>
    </location>
</feature>
<keyword evidence="4" id="KW-1185">Reference proteome</keyword>
<dbReference type="AlphaFoldDB" id="A0A1M7ZJP5"/>
<dbReference type="PROSITE" id="PS51549">
    <property type="entry name" value="DM13"/>
    <property type="match status" value="1"/>
</dbReference>
<dbReference type="Proteomes" id="UP000184609">
    <property type="component" value="Unassembled WGS sequence"/>
</dbReference>
<organism evidence="3 4">
    <name type="scientific">Algoriphagus zhangzhouensis</name>
    <dbReference type="NCBI Taxonomy" id="1073327"/>
    <lineage>
        <taxon>Bacteria</taxon>
        <taxon>Pseudomonadati</taxon>
        <taxon>Bacteroidota</taxon>
        <taxon>Cytophagia</taxon>
        <taxon>Cytophagales</taxon>
        <taxon>Cyclobacteriaceae</taxon>
        <taxon>Algoriphagus</taxon>
    </lineage>
</organism>
<dbReference type="Pfam" id="PF10517">
    <property type="entry name" value="DM13"/>
    <property type="match status" value="1"/>
</dbReference>
<sequence length="124" mass="13707">MDSSDPDPQPQVPDDPVGQGGDMTMIYMGDFMDAAHPTSGKASADPKTSVLKFTDFKTDNGPLLEVYLATDTKASEFVTLGKLKGLQGDFSYDMPEEIDLEKYQYVLIWCVEFSVNFGHAKIEK</sequence>
<gene>
    <name evidence="3" type="ORF">SAMN04488108_3720</name>
</gene>
<evidence type="ECO:0000313" key="3">
    <source>
        <dbReference type="EMBL" id="SHO64886.1"/>
    </source>
</evidence>
<dbReference type="EMBL" id="FRXN01000006">
    <property type="protein sequence ID" value="SHO64886.1"/>
    <property type="molecule type" value="Genomic_DNA"/>
</dbReference>
<protein>
    <submittedName>
        <fullName evidence="3">Electron transfer DM13</fullName>
    </submittedName>
</protein>
<dbReference type="InterPro" id="IPR019545">
    <property type="entry name" value="DM13_domain"/>
</dbReference>
<accession>A0A1M7ZJP5</accession>
<proteinExistence type="predicted"/>
<feature type="region of interest" description="Disordered" evidence="1">
    <location>
        <begin position="1"/>
        <end position="24"/>
    </location>
</feature>
<reference evidence="4" key="1">
    <citation type="submission" date="2016-12" db="EMBL/GenBank/DDBJ databases">
        <authorList>
            <person name="Varghese N."/>
            <person name="Submissions S."/>
        </authorList>
    </citation>
    <scope>NUCLEOTIDE SEQUENCE [LARGE SCALE GENOMIC DNA]</scope>
    <source>
        <strain evidence="4">DSM 25035</strain>
    </source>
</reference>
<dbReference type="OrthoDB" id="155521at2"/>
<evidence type="ECO:0000259" key="2">
    <source>
        <dbReference type="PROSITE" id="PS51549"/>
    </source>
</evidence>
<name>A0A1M7ZJP5_9BACT</name>